<comment type="caution">
    <text evidence="1">The sequence shown here is derived from an EMBL/GenBank/DDBJ whole genome shotgun (WGS) entry which is preliminary data.</text>
</comment>
<protein>
    <submittedName>
        <fullName evidence="1">Uncharacterized protein</fullName>
    </submittedName>
</protein>
<sequence length="115" mass="12948">MNEQIEALKTASEYIDNLKGGINTLVKFIEEGEEEKGCGYIPLVADGIEWLMNVVDLTQEFHEGKVSLDSINQKLEEIVEALENEDYTLVGDLFNYEILPILEQAQVSINSVIQN</sequence>
<name>A0ACB5R8L3_9CLOT</name>
<gene>
    <name evidence="1" type="ORF">rsdtw13_07300</name>
</gene>
<evidence type="ECO:0000313" key="2">
    <source>
        <dbReference type="Proteomes" id="UP001058074"/>
    </source>
</evidence>
<keyword evidence="2" id="KW-1185">Reference proteome</keyword>
<reference evidence="1" key="1">
    <citation type="journal article" date="2025" name="Int. J. Syst. Evol. Microbiol.">
        <title>Inconstantimicrobium mannanitabidum sp. nov., a novel member of the family Clostridiaceae isolated from anoxic soil under the treatment of reductive soil disinfestation.</title>
        <authorList>
            <person name="Ueki A."/>
            <person name="Tonouchi A."/>
            <person name="Honma S."/>
            <person name="Kaku N."/>
            <person name="Ueki K."/>
        </authorList>
    </citation>
    <scope>NUCLEOTIDE SEQUENCE</scope>
    <source>
        <strain evidence="1">TW13</strain>
    </source>
</reference>
<organism evidence="1 2">
    <name type="scientific">Inconstantimicrobium mannanitabidum</name>
    <dbReference type="NCBI Taxonomy" id="1604901"/>
    <lineage>
        <taxon>Bacteria</taxon>
        <taxon>Bacillati</taxon>
        <taxon>Bacillota</taxon>
        <taxon>Clostridia</taxon>
        <taxon>Eubacteriales</taxon>
        <taxon>Clostridiaceae</taxon>
        <taxon>Inconstantimicrobium</taxon>
    </lineage>
</organism>
<evidence type="ECO:0000313" key="1">
    <source>
        <dbReference type="EMBL" id="GKX65472.1"/>
    </source>
</evidence>
<accession>A0ACB5R8L3</accession>
<proteinExistence type="predicted"/>
<dbReference type="Proteomes" id="UP001058074">
    <property type="component" value="Unassembled WGS sequence"/>
</dbReference>
<dbReference type="EMBL" id="BROD01000001">
    <property type="protein sequence ID" value="GKX65472.1"/>
    <property type="molecule type" value="Genomic_DNA"/>
</dbReference>